<dbReference type="KEGG" id="mdb:OVN18_06455"/>
<organism evidence="1 2">
    <name type="scientific">Microcella daejeonensis</name>
    <dbReference type="NCBI Taxonomy" id="2994971"/>
    <lineage>
        <taxon>Bacteria</taxon>
        <taxon>Bacillati</taxon>
        <taxon>Actinomycetota</taxon>
        <taxon>Actinomycetes</taxon>
        <taxon>Micrococcales</taxon>
        <taxon>Microbacteriaceae</taxon>
        <taxon>Microcella</taxon>
    </lineage>
</organism>
<dbReference type="Proteomes" id="UP001164706">
    <property type="component" value="Chromosome"/>
</dbReference>
<gene>
    <name evidence="1" type="ORF">OVN18_06455</name>
</gene>
<dbReference type="EMBL" id="CP113089">
    <property type="protein sequence ID" value="WAB82637.1"/>
    <property type="molecule type" value="Genomic_DNA"/>
</dbReference>
<dbReference type="Gene3D" id="1.10.287.1060">
    <property type="entry name" value="ESAT-6-like"/>
    <property type="match status" value="1"/>
</dbReference>
<accession>A0A9E8MPE8</accession>
<protein>
    <submittedName>
        <fullName evidence="1">WXG100 family type VII secretion target</fullName>
    </submittedName>
</protein>
<name>A0A9E8MPE8_9MICO</name>
<evidence type="ECO:0000313" key="1">
    <source>
        <dbReference type="EMBL" id="WAB82637.1"/>
    </source>
</evidence>
<dbReference type="SUPFAM" id="SSF140453">
    <property type="entry name" value="EsxAB dimer-like"/>
    <property type="match status" value="1"/>
</dbReference>
<evidence type="ECO:0000313" key="2">
    <source>
        <dbReference type="Proteomes" id="UP001164706"/>
    </source>
</evidence>
<dbReference type="InterPro" id="IPR010310">
    <property type="entry name" value="T7SS_ESAT-6-like"/>
</dbReference>
<dbReference type="InterPro" id="IPR036689">
    <property type="entry name" value="ESAT-6-like_sf"/>
</dbReference>
<sequence>MADFKATYSEMERMASRLEAGREDIAEILRSLKSEVEALTNDEFRTQQASGKFNDGYGELTEGLKSAIEGIRDMGESLTKMMRAIQDTDAALAGN</sequence>
<reference evidence="1" key="1">
    <citation type="submission" date="2022-11" db="EMBL/GenBank/DDBJ databases">
        <title>Description of Microcella daejonensis nov. sp, isolated from riverside soil.</title>
        <authorList>
            <person name="Molina K.M."/>
            <person name="Kim S.B."/>
        </authorList>
    </citation>
    <scope>NUCLEOTIDE SEQUENCE</scope>
    <source>
        <strain evidence="1">MMS21-STM12</strain>
    </source>
</reference>
<dbReference type="Pfam" id="PF06013">
    <property type="entry name" value="WXG100"/>
    <property type="match status" value="1"/>
</dbReference>
<proteinExistence type="predicted"/>
<keyword evidence="2" id="KW-1185">Reference proteome</keyword>
<dbReference type="AlphaFoldDB" id="A0A9E8MPE8"/>
<dbReference type="RefSeq" id="WP_267738812.1">
    <property type="nucleotide sequence ID" value="NZ_CP113089.1"/>
</dbReference>